<name>A0A927II04_9BACT</name>
<dbReference type="PANTHER" id="PTHR48090:SF3">
    <property type="entry name" value="UNDECAPRENYL-PHOSPHATE 4-DEOXY-4-FORMAMIDO-L-ARABINOSE TRANSFERASE"/>
    <property type="match status" value="1"/>
</dbReference>
<evidence type="ECO:0000256" key="7">
    <source>
        <dbReference type="ARBA" id="ARBA00023136"/>
    </source>
</evidence>
<feature type="non-terminal residue" evidence="11">
    <location>
        <position position="1"/>
    </location>
</feature>
<dbReference type="EMBL" id="JACYFG010000037">
    <property type="protein sequence ID" value="MBD5780766.1"/>
    <property type="molecule type" value="Genomic_DNA"/>
</dbReference>
<dbReference type="GO" id="GO:0005886">
    <property type="term" value="C:plasma membrane"/>
    <property type="evidence" value="ECO:0007669"/>
    <property type="project" value="TreeGrafter"/>
</dbReference>
<feature type="domain" description="Glycosyltransferase 2-like" evidence="10">
    <location>
        <begin position="2"/>
        <end position="161"/>
    </location>
</feature>
<dbReference type="GO" id="GO:0099621">
    <property type="term" value="F:undecaprenyl-phosphate 4-deoxy-4-formamido-L-arabinose transferase activity"/>
    <property type="evidence" value="ECO:0007669"/>
    <property type="project" value="TreeGrafter"/>
</dbReference>
<keyword evidence="1" id="KW-1003">Cell membrane</keyword>
<dbReference type="SUPFAM" id="SSF53448">
    <property type="entry name" value="Nucleotide-diphospho-sugar transferases"/>
    <property type="match status" value="1"/>
</dbReference>
<dbReference type="InterPro" id="IPR029044">
    <property type="entry name" value="Nucleotide-diphossugar_trans"/>
</dbReference>
<gene>
    <name evidence="11" type="ORF">IEN85_14800</name>
</gene>
<keyword evidence="6 9" id="KW-1133">Transmembrane helix</keyword>
<keyword evidence="5" id="KW-0448">Lipopolysaccharide biosynthesis</keyword>
<sequence>FVIPAMNEEATLGPLFEGIRSQTRKLGKRLEVVFVDDGSTDSTWQRMRDIADAFPEEVKAVRMRANVGKARALAVGFERATGDVVFTMDADLQDDPVEIPRFLQKLAEGYDLVSGYKQTRHDPWHKVLPSRVFNKMVSKLNGVELHDHNCGFKCYRSEVVKAVKLQGEMHRMIPCLASIEGYRCAEIVVTHHARQHGVSKYGVKRFARGFFDMLTVHFLKNYKDRPLHLFGGLAAVALLVGASSAAAGLLQSFSGPRIGMELLSMALASLSCSLVLGSIGLTNELAISGKGGELHSPIASETQISTPLEIAAPRVSTPSFGARAAVLRVDDPEHREAYATHLEDAHYRALVADNWNDAFDLAREFDATIFTDRSRGHLERDPFLRKAIERSPSAKLVYCSGPIEELSFEELPTPRSDTPRNLIPFPVGNSAA</sequence>
<dbReference type="RefSeq" id="WP_191617876.1">
    <property type="nucleotide sequence ID" value="NZ_JACYFG010000037.1"/>
</dbReference>
<proteinExistence type="predicted"/>
<evidence type="ECO:0000256" key="2">
    <source>
        <dbReference type="ARBA" id="ARBA00022676"/>
    </source>
</evidence>
<reference evidence="11" key="1">
    <citation type="submission" date="2020-09" db="EMBL/GenBank/DDBJ databases">
        <title>Pelagicoccus enzymogenes sp. nov. with an EPS production, isolated from marine sediment.</title>
        <authorList>
            <person name="Feng X."/>
        </authorList>
    </citation>
    <scope>NUCLEOTIDE SEQUENCE</scope>
    <source>
        <strain evidence="11">NFK12</strain>
    </source>
</reference>
<comment type="caution">
    <text evidence="11">The sequence shown here is derived from an EMBL/GenBank/DDBJ whole genome shotgun (WGS) entry which is preliminary data.</text>
</comment>
<dbReference type="InterPro" id="IPR001173">
    <property type="entry name" value="Glyco_trans_2-like"/>
</dbReference>
<protein>
    <submittedName>
        <fullName evidence="11">Glycosyltransferase family 2 protein</fullName>
    </submittedName>
</protein>
<dbReference type="Gene3D" id="3.90.550.10">
    <property type="entry name" value="Spore Coat Polysaccharide Biosynthesis Protein SpsA, Chain A"/>
    <property type="match status" value="1"/>
</dbReference>
<evidence type="ECO:0000256" key="5">
    <source>
        <dbReference type="ARBA" id="ARBA00022985"/>
    </source>
</evidence>
<evidence type="ECO:0000256" key="9">
    <source>
        <dbReference type="SAM" id="Phobius"/>
    </source>
</evidence>
<evidence type="ECO:0000313" key="11">
    <source>
        <dbReference type="EMBL" id="MBD5780766.1"/>
    </source>
</evidence>
<keyword evidence="12" id="KW-1185">Reference proteome</keyword>
<evidence type="ECO:0000256" key="4">
    <source>
        <dbReference type="ARBA" id="ARBA00022692"/>
    </source>
</evidence>
<dbReference type="PANTHER" id="PTHR48090">
    <property type="entry name" value="UNDECAPRENYL-PHOSPHATE 4-DEOXY-4-FORMAMIDO-L-ARABINOSE TRANSFERASE-RELATED"/>
    <property type="match status" value="1"/>
</dbReference>
<keyword evidence="3" id="KW-0808">Transferase</keyword>
<dbReference type="AlphaFoldDB" id="A0A927II04"/>
<evidence type="ECO:0000256" key="8">
    <source>
        <dbReference type="SAM" id="MobiDB-lite"/>
    </source>
</evidence>
<feature type="transmembrane region" description="Helical" evidence="9">
    <location>
        <begin position="227"/>
        <end position="250"/>
    </location>
</feature>
<dbReference type="InterPro" id="IPR050256">
    <property type="entry name" value="Glycosyltransferase_2"/>
</dbReference>
<evidence type="ECO:0000256" key="6">
    <source>
        <dbReference type="ARBA" id="ARBA00022989"/>
    </source>
</evidence>
<evidence type="ECO:0000313" key="12">
    <source>
        <dbReference type="Proteomes" id="UP000622317"/>
    </source>
</evidence>
<keyword evidence="4 9" id="KW-0812">Transmembrane</keyword>
<dbReference type="CDD" id="cd04187">
    <property type="entry name" value="DPM1_like_bac"/>
    <property type="match status" value="1"/>
</dbReference>
<evidence type="ECO:0000256" key="1">
    <source>
        <dbReference type="ARBA" id="ARBA00022475"/>
    </source>
</evidence>
<dbReference type="Proteomes" id="UP000622317">
    <property type="component" value="Unassembled WGS sequence"/>
</dbReference>
<dbReference type="Pfam" id="PF00535">
    <property type="entry name" value="Glycos_transf_2"/>
    <property type="match status" value="1"/>
</dbReference>
<feature type="region of interest" description="Disordered" evidence="8">
    <location>
        <begin position="411"/>
        <end position="432"/>
    </location>
</feature>
<keyword evidence="7 9" id="KW-0472">Membrane</keyword>
<evidence type="ECO:0000256" key="3">
    <source>
        <dbReference type="ARBA" id="ARBA00022679"/>
    </source>
</evidence>
<dbReference type="GO" id="GO:0009103">
    <property type="term" value="P:lipopolysaccharide biosynthetic process"/>
    <property type="evidence" value="ECO:0007669"/>
    <property type="project" value="UniProtKB-KW"/>
</dbReference>
<accession>A0A927II04</accession>
<evidence type="ECO:0000259" key="10">
    <source>
        <dbReference type="Pfam" id="PF00535"/>
    </source>
</evidence>
<feature type="transmembrane region" description="Helical" evidence="9">
    <location>
        <begin position="262"/>
        <end position="281"/>
    </location>
</feature>
<organism evidence="11 12">
    <name type="scientific">Pelagicoccus enzymogenes</name>
    <dbReference type="NCBI Taxonomy" id="2773457"/>
    <lineage>
        <taxon>Bacteria</taxon>
        <taxon>Pseudomonadati</taxon>
        <taxon>Verrucomicrobiota</taxon>
        <taxon>Opitutia</taxon>
        <taxon>Puniceicoccales</taxon>
        <taxon>Pelagicoccaceae</taxon>
        <taxon>Pelagicoccus</taxon>
    </lineage>
</organism>
<keyword evidence="2" id="KW-0328">Glycosyltransferase</keyword>